<comment type="pathway">
    <text evidence="2">Protein biosynthesis; polypeptide chain elongation.</text>
</comment>
<keyword evidence="7" id="KW-0067">ATP-binding</keyword>
<dbReference type="GO" id="GO:0003746">
    <property type="term" value="F:translation elongation factor activity"/>
    <property type="evidence" value="ECO:0007669"/>
    <property type="project" value="UniProtKB-KW"/>
</dbReference>
<dbReference type="EMBL" id="GBEZ01020321">
    <property type="protein sequence ID" value="JAC66341.1"/>
    <property type="molecule type" value="Transcribed_RNA"/>
</dbReference>
<evidence type="ECO:0000256" key="3">
    <source>
        <dbReference type="ARBA" id="ARBA00022490"/>
    </source>
</evidence>
<dbReference type="GO" id="GO:0005737">
    <property type="term" value="C:cytoplasm"/>
    <property type="evidence" value="ECO:0007669"/>
    <property type="project" value="UniProtKB-SubCell"/>
</dbReference>
<dbReference type="InterPro" id="IPR050611">
    <property type="entry name" value="ABCF"/>
</dbReference>
<evidence type="ECO:0000256" key="5">
    <source>
        <dbReference type="ARBA" id="ARBA00022741"/>
    </source>
</evidence>
<accession>A0A061R740</accession>
<reference evidence="12" key="1">
    <citation type="submission" date="2014-05" db="EMBL/GenBank/DDBJ databases">
        <title>The transcriptome of the halophilic microalga Tetraselmis sp. GSL018 isolated from the Great Salt Lake, Utah.</title>
        <authorList>
            <person name="Jinkerson R.E."/>
            <person name="D'Adamo S."/>
            <person name="Posewitz M.C."/>
        </authorList>
    </citation>
    <scope>NUCLEOTIDE SEQUENCE</scope>
    <source>
        <strain evidence="12">GSL018</strain>
    </source>
</reference>
<evidence type="ECO:0000256" key="7">
    <source>
        <dbReference type="ARBA" id="ARBA00022840"/>
    </source>
</evidence>
<evidence type="ECO:0000256" key="8">
    <source>
        <dbReference type="ARBA" id="ARBA00022917"/>
    </source>
</evidence>
<dbReference type="GO" id="GO:0016887">
    <property type="term" value="F:ATP hydrolysis activity"/>
    <property type="evidence" value="ECO:0007669"/>
    <property type="project" value="InterPro"/>
</dbReference>
<dbReference type="Pfam" id="PF00005">
    <property type="entry name" value="ABC_tran"/>
    <property type="match status" value="2"/>
</dbReference>
<keyword evidence="3" id="KW-0963">Cytoplasm</keyword>
<gene>
    <name evidence="12" type="ORF">TSPGSL018_13935</name>
</gene>
<organism evidence="12">
    <name type="scientific">Tetraselmis sp. GSL018</name>
    <dbReference type="NCBI Taxonomy" id="582737"/>
    <lineage>
        <taxon>Eukaryota</taxon>
        <taxon>Viridiplantae</taxon>
        <taxon>Chlorophyta</taxon>
        <taxon>core chlorophytes</taxon>
        <taxon>Chlorodendrophyceae</taxon>
        <taxon>Chlorodendrales</taxon>
        <taxon>Chlorodendraceae</taxon>
        <taxon>Tetraselmis</taxon>
    </lineage>
</organism>
<dbReference type="GO" id="GO:0005524">
    <property type="term" value="F:ATP binding"/>
    <property type="evidence" value="ECO:0007669"/>
    <property type="project" value="UniProtKB-KW"/>
</dbReference>
<dbReference type="InterPro" id="IPR000953">
    <property type="entry name" value="Chromo/chromo_shadow_dom"/>
</dbReference>
<dbReference type="PROSITE" id="PS50893">
    <property type="entry name" value="ABC_TRANSPORTER_2"/>
    <property type="match status" value="1"/>
</dbReference>
<evidence type="ECO:0000256" key="6">
    <source>
        <dbReference type="ARBA" id="ARBA00022768"/>
    </source>
</evidence>
<dbReference type="PANTHER" id="PTHR19211">
    <property type="entry name" value="ATP-BINDING TRANSPORT PROTEIN-RELATED"/>
    <property type="match status" value="1"/>
</dbReference>
<dbReference type="InterPro" id="IPR027417">
    <property type="entry name" value="P-loop_NTPase"/>
</dbReference>
<evidence type="ECO:0000256" key="4">
    <source>
        <dbReference type="ARBA" id="ARBA00022737"/>
    </source>
</evidence>
<feature type="domain" description="ABC transporter" evidence="11">
    <location>
        <begin position="107"/>
        <end position="316"/>
    </location>
</feature>
<keyword evidence="6" id="KW-0251">Elongation factor</keyword>
<sequence>MVSVLDVTQETVQAAGASLDTEVLEYISDIASSVVADSDGSTEEVLEELRESVAPMLEESLSEEQVAQLCRGIVSLLRGGGPPEAQSEAAASGGEPPPEATDEGFLVRCENIIMAFAGRVLLRKSDLLLKKGHKYGLVGQNGVGKSTLLGRIAQKDINGFPAGIRCVFVQHEVLVVCRQSVAEYMREQAAELGADGTAASRALSKVGFTEQSEQQEVAELSGGWRMRLAIARAILEDADLLMLDEPTNHLDVGAVAWLTGYLQQHDTTMVIVSHDYDFLADVATDIIYFDNGTLAYFSGGFQRFQELRPQVVAALPGRTKAMPTPDAEATPAREAPKEAPTEPGQIAVLLTSTLIFPDPGPLEGIRGRNKPVLRLTGARFTYPEAGSPQLEGVSCKLCLNSRVAITGGNGAGKTTLLRVMVGELEPDRGIGEVWKHQSLRIAYVAQHSMHHLEENLERTPLAYIQDRFYLGRDRELAKLQTIALTAEEEKLRTQTGMVSEVVGRAMRGGSLMYEVKKAGFSRKEDTTWEPLEIIKSNERLYPPYVMKLVRNYDEKMKAMQSGMEVRPVTTAEVLRHLRDFGITEELARSQVRGMSAGQKSRLVLCAAMWSKPHLLALDEPTNYIDNETLNVLVHSLKGFKGGVVCITHNKAFVDQVC</sequence>
<evidence type="ECO:0000256" key="9">
    <source>
        <dbReference type="SAM" id="MobiDB-lite"/>
    </source>
</evidence>
<dbReference type="CDD" id="cd03221">
    <property type="entry name" value="ABCF_EF-3"/>
    <property type="match status" value="1"/>
</dbReference>
<keyword evidence="8" id="KW-0648">Protein biosynthesis</keyword>
<feature type="region of interest" description="Disordered" evidence="9">
    <location>
        <begin position="81"/>
        <end position="101"/>
    </location>
</feature>
<dbReference type="Gene3D" id="2.40.50.990">
    <property type="match status" value="1"/>
</dbReference>
<proteinExistence type="predicted"/>
<evidence type="ECO:0000256" key="2">
    <source>
        <dbReference type="ARBA" id="ARBA00004815"/>
    </source>
</evidence>
<dbReference type="InterPro" id="IPR003593">
    <property type="entry name" value="AAA+_ATPase"/>
</dbReference>
<protein>
    <submittedName>
        <fullName evidence="12">Abc transporter</fullName>
    </submittedName>
</protein>
<dbReference type="SMART" id="SM00382">
    <property type="entry name" value="AAA"/>
    <property type="match status" value="2"/>
</dbReference>
<dbReference type="PROSITE" id="PS50013">
    <property type="entry name" value="CHROMO_2"/>
    <property type="match status" value="1"/>
</dbReference>
<dbReference type="AlphaFoldDB" id="A0A061R740"/>
<feature type="domain" description="Chromo" evidence="10">
    <location>
        <begin position="496"/>
        <end position="564"/>
    </location>
</feature>
<dbReference type="PROSITE" id="PS00211">
    <property type="entry name" value="ABC_TRANSPORTER_1"/>
    <property type="match status" value="1"/>
</dbReference>
<dbReference type="InterPro" id="IPR017871">
    <property type="entry name" value="ABC_transporter-like_CS"/>
</dbReference>
<dbReference type="PANTHER" id="PTHR19211:SF5">
    <property type="entry name" value="ELONGATION FACTOR 3A-RELATED"/>
    <property type="match status" value="1"/>
</dbReference>
<dbReference type="SUPFAM" id="SSF52540">
    <property type="entry name" value="P-loop containing nucleoside triphosphate hydrolases"/>
    <property type="match status" value="2"/>
</dbReference>
<feature type="non-terminal residue" evidence="12">
    <location>
        <position position="657"/>
    </location>
</feature>
<evidence type="ECO:0000259" key="10">
    <source>
        <dbReference type="PROSITE" id="PS50013"/>
    </source>
</evidence>
<dbReference type="InterPro" id="IPR003439">
    <property type="entry name" value="ABC_transporter-like_ATP-bd"/>
</dbReference>
<feature type="compositionally biased region" description="Low complexity" evidence="9">
    <location>
        <begin position="83"/>
        <end position="94"/>
    </location>
</feature>
<keyword evidence="5" id="KW-0547">Nucleotide-binding</keyword>
<comment type="subcellular location">
    <subcellularLocation>
        <location evidence="1">Cytoplasm</location>
    </subcellularLocation>
</comment>
<dbReference type="CDD" id="cd00024">
    <property type="entry name" value="CD_CSD"/>
    <property type="match status" value="1"/>
</dbReference>
<evidence type="ECO:0000259" key="11">
    <source>
        <dbReference type="PROSITE" id="PS50893"/>
    </source>
</evidence>
<dbReference type="InterPro" id="IPR047038">
    <property type="entry name" value="eEF3_chromodomain-like_sf"/>
</dbReference>
<keyword evidence="4" id="KW-0677">Repeat</keyword>
<evidence type="ECO:0000256" key="1">
    <source>
        <dbReference type="ARBA" id="ARBA00004496"/>
    </source>
</evidence>
<dbReference type="Gene3D" id="3.40.50.300">
    <property type="entry name" value="P-loop containing nucleotide triphosphate hydrolases"/>
    <property type="match status" value="2"/>
</dbReference>
<name>A0A061R740_9CHLO</name>
<feature type="region of interest" description="Disordered" evidence="9">
    <location>
        <begin position="319"/>
        <end position="341"/>
    </location>
</feature>
<evidence type="ECO:0000313" key="12">
    <source>
        <dbReference type="EMBL" id="JAC66341.1"/>
    </source>
</evidence>